<dbReference type="PANTHER" id="PTHR37941">
    <property type="entry name" value="FUMARASE E-RELATED"/>
    <property type="match status" value="1"/>
</dbReference>
<proteinExistence type="predicted"/>
<dbReference type="AlphaFoldDB" id="A0A2U0T847"/>
<dbReference type="GO" id="GO:0045892">
    <property type="term" value="P:negative regulation of DNA-templated transcription"/>
    <property type="evidence" value="ECO:0007669"/>
    <property type="project" value="TreeGrafter"/>
</dbReference>
<accession>A0A2U0T847</accession>
<dbReference type="Gene3D" id="1.20.120.330">
    <property type="entry name" value="Nucleotidyltransferases domain 2"/>
    <property type="match status" value="1"/>
</dbReference>
<reference evidence="1 2" key="1">
    <citation type="submission" date="2018-05" db="EMBL/GenBank/DDBJ databases">
        <title>Genomic Encyclopedia of Type Strains, Phase IV (KMG-IV): sequencing the most valuable type-strain genomes for metagenomic binning, comparative biology and taxonomic classification.</title>
        <authorList>
            <person name="Goeker M."/>
        </authorList>
    </citation>
    <scope>NUCLEOTIDE SEQUENCE [LARGE SCALE GENOMIC DNA]</scope>
    <source>
        <strain evidence="1 2">DSM 22999</strain>
    </source>
</reference>
<evidence type="ECO:0000313" key="1">
    <source>
        <dbReference type="EMBL" id="PVX39717.1"/>
    </source>
</evidence>
<dbReference type="OrthoDB" id="7060391at2"/>
<dbReference type="InterPro" id="IPR038026">
    <property type="entry name" value="MtlR-like_sf"/>
</dbReference>
<dbReference type="SUPFAM" id="SSF158668">
    <property type="entry name" value="MtlR-like"/>
    <property type="match status" value="1"/>
</dbReference>
<comment type="caution">
    <text evidence="1">The sequence shown here is derived from an EMBL/GenBank/DDBJ whole genome shotgun (WGS) entry which is preliminary data.</text>
</comment>
<dbReference type="PANTHER" id="PTHR37941:SF1">
    <property type="entry name" value="FUMARASE E-RELATED"/>
    <property type="match status" value="1"/>
</dbReference>
<dbReference type="InterPro" id="IPR007761">
    <property type="entry name" value="MtlR-like"/>
</dbReference>
<dbReference type="Proteomes" id="UP000245909">
    <property type="component" value="Unassembled WGS sequence"/>
</dbReference>
<gene>
    <name evidence="1" type="ORF">C8D76_10551</name>
</gene>
<sequence length="171" mass="19444">MVSEDPIYEKLNDVSSIRGFVTATVAIFDEIIDQLINKVFRKNDFAVKSVVDSLFETSGPLATLSIRLKVLLGLGVISHEVFEDVIAFLQLKEQLNNDADEHHFADELILSFAHELNLFKDKDLLPTEETAIDLTTLVGQMKQQRKERLVRSCLILTVTEIYRQLRVESPL</sequence>
<dbReference type="RefSeq" id="WP_116631687.1">
    <property type="nucleotide sequence ID" value="NZ_QENU01000005.1"/>
</dbReference>
<dbReference type="Pfam" id="PF05068">
    <property type="entry name" value="MtlR"/>
    <property type="match status" value="1"/>
</dbReference>
<organism evidence="1 2">
    <name type="scientific">Alitibacter langaaensis DSM 22999</name>
    <dbReference type="NCBI Taxonomy" id="1122935"/>
    <lineage>
        <taxon>Bacteria</taxon>
        <taxon>Pseudomonadati</taxon>
        <taxon>Pseudomonadota</taxon>
        <taxon>Gammaproteobacteria</taxon>
        <taxon>Pasteurellales</taxon>
        <taxon>Pasteurellaceae</taxon>
        <taxon>Alitibacter</taxon>
    </lineage>
</organism>
<protein>
    <submittedName>
        <fullName evidence="1">Mannitol repressor MtlR</fullName>
    </submittedName>
</protein>
<keyword evidence="2" id="KW-1185">Reference proteome</keyword>
<evidence type="ECO:0000313" key="2">
    <source>
        <dbReference type="Proteomes" id="UP000245909"/>
    </source>
</evidence>
<dbReference type="NCBIfam" id="NF008234">
    <property type="entry name" value="PRK11001.1"/>
    <property type="match status" value="1"/>
</dbReference>
<dbReference type="EMBL" id="QENU01000005">
    <property type="protein sequence ID" value="PVX39717.1"/>
    <property type="molecule type" value="Genomic_DNA"/>
</dbReference>
<name>A0A2U0T847_9PAST</name>